<keyword evidence="1" id="KW-0805">Transcription regulation</keyword>
<dbReference type="InterPro" id="IPR050109">
    <property type="entry name" value="HTH-type_TetR-like_transc_reg"/>
</dbReference>
<evidence type="ECO:0000256" key="4">
    <source>
        <dbReference type="PROSITE-ProRule" id="PRU00335"/>
    </source>
</evidence>
<evidence type="ECO:0000256" key="3">
    <source>
        <dbReference type="ARBA" id="ARBA00023163"/>
    </source>
</evidence>
<dbReference type="InterPro" id="IPR001647">
    <property type="entry name" value="HTH_TetR"/>
</dbReference>
<reference evidence="6 7" key="1">
    <citation type="submission" date="2021-03" db="EMBL/GenBank/DDBJ databases">
        <title>Sequencing the genomes of 1000 actinobacteria strains.</title>
        <authorList>
            <person name="Klenk H.-P."/>
        </authorList>
    </citation>
    <scope>NUCLEOTIDE SEQUENCE [LARGE SCALE GENOMIC DNA]</scope>
    <source>
        <strain evidence="6 7">DSM 14564</strain>
    </source>
</reference>
<evidence type="ECO:0000313" key="7">
    <source>
        <dbReference type="Proteomes" id="UP000698222"/>
    </source>
</evidence>
<proteinExistence type="predicted"/>
<evidence type="ECO:0000256" key="1">
    <source>
        <dbReference type="ARBA" id="ARBA00023015"/>
    </source>
</evidence>
<keyword evidence="7" id="KW-1185">Reference proteome</keyword>
<dbReference type="Pfam" id="PF00440">
    <property type="entry name" value="TetR_N"/>
    <property type="match status" value="1"/>
</dbReference>
<dbReference type="EMBL" id="JAGIOC010000001">
    <property type="protein sequence ID" value="MBP2409121.1"/>
    <property type="molecule type" value="Genomic_DNA"/>
</dbReference>
<comment type="caution">
    <text evidence="6">The sequence shown here is derived from an EMBL/GenBank/DDBJ whole genome shotgun (WGS) entry which is preliminary data.</text>
</comment>
<accession>A0ABS4YJZ6</accession>
<dbReference type="SUPFAM" id="SSF46689">
    <property type="entry name" value="Homeodomain-like"/>
    <property type="match status" value="1"/>
</dbReference>
<organism evidence="6 7">
    <name type="scientific">Brachybacterium fresconis</name>
    <dbReference type="NCBI Taxonomy" id="173363"/>
    <lineage>
        <taxon>Bacteria</taxon>
        <taxon>Bacillati</taxon>
        <taxon>Actinomycetota</taxon>
        <taxon>Actinomycetes</taxon>
        <taxon>Micrococcales</taxon>
        <taxon>Dermabacteraceae</taxon>
        <taxon>Brachybacterium</taxon>
    </lineage>
</organism>
<name>A0ABS4YJZ6_9MICO</name>
<dbReference type="RefSeq" id="WP_342591748.1">
    <property type="nucleotide sequence ID" value="NZ_BAAAJV010000018.1"/>
</dbReference>
<dbReference type="PANTHER" id="PTHR30055:SF234">
    <property type="entry name" value="HTH-TYPE TRANSCRIPTIONAL REGULATOR BETI"/>
    <property type="match status" value="1"/>
</dbReference>
<gene>
    <name evidence="6" type="ORF">JOF44_002024</name>
</gene>
<dbReference type="Proteomes" id="UP000698222">
    <property type="component" value="Unassembled WGS sequence"/>
</dbReference>
<protein>
    <submittedName>
        <fullName evidence="6">AcrR family transcriptional regulator</fullName>
    </submittedName>
</protein>
<feature type="DNA-binding region" description="H-T-H motif" evidence="4">
    <location>
        <begin position="25"/>
        <end position="44"/>
    </location>
</feature>
<dbReference type="Gene3D" id="1.10.357.10">
    <property type="entry name" value="Tetracycline Repressor, domain 2"/>
    <property type="match status" value="1"/>
</dbReference>
<sequence length="193" mass="19916">MSTTRDRLVAIALDLFERDGFAATPVSHIAARAGVTEMTFFRLCGSKAAAVVEDPFDPVIAAAVAARPPTEAPLARVAAGLRDAWAGQDSSIDASTARRVRIIARSPELSQASWRATEGTRDAIVATLVTGGVPDSSARVATVACLAALHTALLDAVAEDAARPIRGMAGVDAPASVDERLRAALSVLIGDDS</sequence>
<dbReference type="PROSITE" id="PS50977">
    <property type="entry name" value="HTH_TETR_2"/>
    <property type="match status" value="1"/>
</dbReference>
<keyword evidence="3" id="KW-0804">Transcription</keyword>
<keyword evidence="2 4" id="KW-0238">DNA-binding</keyword>
<feature type="domain" description="HTH tetR-type" evidence="5">
    <location>
        <begin position="2"/>
        <end position="62"/>
    </location>
</feature>
<dbReference type="Gene3D" id="1.10.10.60">
    <property type="entry name" value="Homeodomain-like"/>
    <property type="match status" value="1"/>
</dbReference>
<dbReference type="PANTHER" id="PTHR30055">
    <property type="entry name" value="HTH-TYPE TRANSCRIPTIONAL REGULATOR RUTR"/>
    <property type="match status" value="1"/>
</dbReference>
<dbReference type="InterPro" id="IPR009057">
    <property type="entry name" value="Homeodomain-like_sf"/>
</dbReference>
<evidence type="ECO:0000256" key="2">
    <source>
        <dbReference type="ARBA" id="ARBA00023125"/>
    </source>
</evidence>
<evidence type="ECO:0000259" key="5">
    <source>
        <dbReference type="PROSITE" id="PS50977"/>
    </source>
</evidence>
<evidence type="ECO:0000313" key="6">
    <source>
        <dbReference type="EMBL" id="MBP2409121.1"/>
    </source>
</evidence>